<proteinExistence type="inferred from homology"/>
<reference evidence="11" key="1">
    <citation type="submission" date="2025-08" db="UniProtKB">
        <authorList>
            <consortium name="RefSeq"/>
        </authorList>
    </citation>
    <scope>IDENTIFICATION</scope>
    <source>
        <tissue evidence="11">Gonads</tissue>
    </source>
</reference>
<evidence type="ECO:0000259" key="9">
    <source>
        <dbReference type="Pfam" id="PF01529"/>
    </source>
</evidence>
<dbReference type="InParanoid" id="A0A1S3JYF7"/>
<evidence type="ECO:0000313" key="11">
    <source>
        <dbReference type="RefSeq" id="XP_013415450.1"/>
    </source>
</evidence>
<dbReference type="EC" id="2.3.1.225" evidence="8"/>
<evidence type="ECO:0000256" key="3">
    <source>
        <dbReference type="ARBA" id="ARBA00022692"/>
    </source>
</evidence>
<comment type="similarity">
    <text evidence="7">Belongs to the DHHC palmitoyltransferase family. PFA5 subfamily.</text>
</comment>
<accession>A0A1S3JYF7</accession>
<sequence length="327" mass="37128">MTFNVFWPRTVKDRVALAVFMLIGGPLMFCYEVLVVIPTYYSVWTLTAYIHVIFGLVLAVSIYWNVYNVRKNFPRCLVNGDRRTQEAATCQGHSSESRKEQFETKSETAVTLDHFQGNQRPSSDAAIIRNAGGLQNLTGHGTGTETEGVFCSLCQNQSPPRSFHCELCDGCVRLQDHHCWFAGCCIGQHNQKQYVYMMLSCWLLALYGNVLNFSFNVSTLGLNHWTPVILVAPHIALMFGYLSFYEFFVAGLTSVGMFLFGLFTRLLYAQAVQMITGQTRYERKKGIKVQSSGFKRNVEAVFGRNSIVYVIINKIHSFLGYRDAKFR</sequence>
<dbReference type="GO" id="GO:0005794">
    <property type="term" value="C:Golgi apparatus"/>
    <property type="evidence" value="ECO:0007669"/>
    <property type="project" value="TreeGrafter"/>
</dbReference>
<feature type="transmembrane region" description="Helical" evidence="8">
    <location>
        <begin position="194"/>
        <end position="215"/>
    </location>
</feature>
<keyword evidence="4 8" id="KW-1133">Transmembrane helix</keyword>
<dbReference type="GO" id="GO:0006612">
    <property type="term" value="P:protein targeting to membrane"/>
    <property type="evidence" value="ECO:0007669"/>
    <property type="project" value="TreeGrafter"/>
</dbReference>
<keyword evidence="3 8" id="KW-0812">Transmembrane</keyword>
<dbReference type="GeneID" id="106177270"/>
<dbReference type="Proteomes" id="UP000085678">
    <property type="component" value="Unplaced"/>
</dbReference>
<evidence type="ECO:0000256" key="4">
    <source>
        <dbReference type="ARBA" id="ARBA00022989"/>
    </source>
</evidence>
<dbReference type="KEGG" id="lak:106177270"/>
<evidence type="ECO:0000256" key="2">
    <source>
        <dbReference type="ARBA" id="ARBA00022679"/>
    </source>
</evidence>
<evidence type="ECO:0000256" key="6">
    <source>
        <dbReference type="ARBA" id="ARBA00023315"/>
    </source>
</evidence>
<keyword evidence="2 8" id="KW-0808">Transferase</keyword>
<keyword evidence="10" id="KW-1185">Reference proteome</keyword>
<dbReference type="STRING" id="7574.A0A1S3JYF7"/>
<dbReference type="RefSeq" id="XP_013415450.1">
    <property type="nucleotide sequence ID" value="XM_013559996.1"/>
</dbReference>
<dbReference type="OrthoDB" id="302728at2759"/>
<evidence type="ECO:0000256" key="7">
    <source>
        <dbReference type="ARBA" id="ARBA00038298"/>
    </source>
</evidence>
<dbReference type="Pfam" id="PF01529">
    <property type="entry name" value="DHHC"/>
    <property type="match status" value="1"/>
</dbReference>
<dbReference type="InterPro" id="IPR001594">
    <property type="entry name" value="Palmitoyltrfase_DHHC"/>
</dbReference>
<dbReference type="PANTHER" id="PTHR22883">
    <property type="entry name" value="ZINC FINGER DHHC DOMAIN CONTAINING PROTEIN"/>
    <property type="match status" value="1"/>
</dbReference>
<dbReference type="PANTHER" id="PTHR22883:SF23">
    <property type="entry name" value="PALMITOYLTRANSFERASE ZDHHC6"/>
    <property type="match status" value="1"/>
</dbReference>
<keyword evidence="5 8" id="KW-0472">Membrane</keyword>
<feature type="domain" description="Palmitoyltransferase DHHC" evidence="9">
    <location>
        <begin position="146"/>
        <end position="285"/>
    </location>
</feature>
<evidence type="ECO:0000313" key="10">
    <source>
        <dbReference type="Proteomes" id="UP000085678"/>
    </source>
</evidence>
<comment type="catalytic activity">
    <reaction evidence="8">
        <text>L-cysteinyl-[protein] + hexadecanoyl-CoA = S-hexadecanoyl-L-cysteinyl-[protein] + CoA</text>
        <dbReference type="Rhea" id="RHEA:36683"/>
        <dbReference type="Rhea" id="RHEA-COMP:10131"/>
        <dbReference type="Rhea" id="RHEA-COMP:11032"/>
        <dbReference type="ChEBI" id="CHEBI:29950"/>
        <dbReference type="ChEBI" id="CHEBI:57287"/>
        <dbReference type="ChEBI" id="CHEBI:57379"/>
        <dbReference type="ChEBI" id="CHEBI:74151"/>
        <dbReference type="EC" id="2.3.1.225"/>
    </reaction>
</comment>
<evidence type="ECO:0000256" key="1">
    <source>
        <dbReference type="ARBA" id="ARBA00004141"/>
    </source>
</evidence>
<name>A0A1S3JYF7_LINAN</name>
<gene>
    <name evidence="11" type="primary">LOC106177270</name>
</gene>
<dbReference type="AlphaFoldDB" id="A0A1S3JYF7"/>
<dbReference type="GO" id="GO:0016020">
    <property type="term" value="C:membrane"/>
    <property type="evidence" value="ECO:0007669"/>
    <property type="project" value="UniProtKB-SubCell"/>
</dbReference>
<feature type="transmembrane region" description="Helical" evidence="8">
    <location>
        <begin position="15"/>
        <end position="37"/>
    </location>
</feature>
<dbReference type="GO" id="GO:0019706">
    <property type="term" value="F:protein-cysteine S-palmitoyltransferase activity"/>
    <property type="evidence" value="ECO:0007669"/>
    <property type="project" value="UniProtKB-EC"/>
</dbReference>
<feature type="transmembrane region" description="Helical" evidence="8">
    <location>
        <begin position="235"/>
        <end position="263"/>
    </location>
</feature>
<comment type="subcellular location">
    <subcellularLocation>
        <location evidence="1">Membrane</location>
        <topology evidence="1">Multi-pass membrane protein</topology>
    </subcellularLocation>
</comment>
<evidence type="ECO:0000256" key="5">
    <source>
        <dbReference type="ARBA" id="ARBA00023136"/>
    </source>
</evidence>
<dbReference type="GO" id="GO:0005783">
    <property type="term" value="C:endoplasmic reticulum"/>
    <property type="evidence" value="ECO:0007669"/>
    <property type="project" value="TreeGrafter"/>
</dbReference>
<organism evidence="10 11">
    <name type="scientific">Lingula anatina</name>
    <name type="common">Brachiopod</name>
    <name type="synonym">Lingula unguis</name>
    <dbReference type="NCBI Taxonomy" id="7574"/>
    <lineage>
        <taxon>Eukaryota</taxon>
        <taxon>Metazoa</taxon>
        <taxon>Spiralia</taxon>
        <taxon>Lophotrochozoa</taxon>
        <taxon>Brachiopoda</taxon>
        <taxon>Linguliformea</taxon>
        <taxon>Lingulata</taxon>
        <taxon>Lingulida</taxon>
        <taxon>Linguloidea</taxon>
        <taxon>Lingulidae</taxon>
        <taxon>Lingula</taxon>
    </lineage>
</organism>
<feature type="transmembrane region" description="Helical" evidence="8">
    <location>
        <begin position="43"/>
        <end position="66"/>
    </location>
</feature>
<dbReference type="InterPro" id="IPR039859">
    <property type="entry name" value="PFA4/ZDH16/20/ERF2-like"/>
</dbReference>
<keyword evidence="6 8" id="KW-0012">Acyltransferase</keyword>
<protein>
    <recommendedName>
        <fullName evidence="8">Palmitoyltransferase</fullName>
        <ecNumber evidence="8">2.3.1.225</ecNumber>
    </recommendedName>
</protein>
<evidence type="ECO:0000256" key="8">
    <source>
        <dbReference type="RuleBase" id="RU079119"/>
    </source>
</evidence>
<comment type="domain">
    <text evidence="8">The DHHC domain is required for palmitoyltransferase activity.</text>
</comment>
<dbReference type="PROSITE" id="PS50216">
    <property type="entry name" value="DHHC"/>
    <property type="match status" value="1"/>
</dbReference>